<accession>A0AAU7DXI7</accession>
<keyword evidence="1" id="KW-0812">Transmembrane</keyword>
<name>A0AAU7DXI7_9MICO</name>
<keyword evidence="1" id="KW-1133">Transmembrane helix</keyword>
<evidence type="ECO:0000313" key="2">
    <source>
        <dbReference type="EMBL" id="XBH21981.1"/>
    </source>
</evidence>
<reference evidence="2" key="1">
    <citation type="submission" date="2024-02" db="EMBL/GenBank/DDBJ databases">
        <title>Tomenella chthoni gen. nov. sp. nov., a member of the family Jonesiaceae isolated from bat guano.</title>
        <authorList>
            <person name="Miller S.L."/>
            <person name="King J."/>
            <person name="Sankaranarayanan K."/>
            <person name="Lawson P.A."/>
        </authorList>
    </citation>
    <scope>NUCLEOTIDE SEQUENCE</scope>
    <source>
        <strain evidence="2">BS-20</strain>
    </source>
</reference>
<keyword evidence="1" id="KW-0472">Membrane</keyword>
<evidence type="ECO:0000256" key="1">
    <source>
        <dbReference type="SAM" id="Phobius"/>
    </source>
</evidence>
<dbReference type="AlphaFoldDB" id="A0AAU7DXI7"/>
<dbReference type="EMBL" id="CP146203">
    <property type="protein sequence ID" value="XBH21981.1"/>
    <property type="molecule type" value="Genomic_DNA"/>
</dbReference>
<proteinExistence type="predicted"/>
<protein>
    <submittedName>
        <fullName evidence="2">Uncharacterized protein</fullName>
    </submittedName>
</protein>
<gene>
    <name evidence="2" type="ORF">V5R04_01765</name>
</gene>
<organism evidence="2">
    <name type="scientific">Jonesiaceae bacterium BS-20</name>
    <dbReference type="NCBI Taxonomy" id="3120821"/>
    <lineage>
        <taxon>Bacteria</taxon>
        <taxon>Bacillati</taxon>
        <taxon>Actinomycetota</taxon>
        <taxon>Actinomycetes</taxon>
        <taxon>Micrococcales</taxon>
        <taxon>Jonesiaceae</taxon>
    </lineage>
</organism>
<sequence length="63" mass="6234">MSLTPNPMMIALALASNLAGMIGCYALSGAITGMSLPGCSTAAIARSNASMSVLLAMFAVAPK</sequence>
<feature type="transmembrane region" description="Helical" evidence="1">
    <location>
        <begin position="42"/>
        <end position="61"/>
    </location>
</feature>